<evidence type="ECO:0000256" key="6">
    <source>
        <dbReference type="SAM" id="MobiDB-lite"/>
    </source>
</evidence>
<dbReference type="InterPro" id="IPR001878">
    <property type="entry name" value="Znf_CCHC"/>
</dbReference>
<dbReference type="InterPro" id="IPR036875">
    <property type="entry name" value="Znf_CCHC_sf"/>
</dbReference>
<feature type="compositionally biased region" description="Basic and acidic residues" evidence="6">
    <location>
        <begin position="94"/>
        <end position="108"/>
    </location>
</feature>
<evidence type="ECO:0000259" key="7">
    <source>
        <dbReference type="PROSITE" id="PS50158"/>
    </source>
</evidence>
<sequence length="346" mass="36852">MHLLHQHLYTGAPKASAPCVYPSPRHPVTPSHSFVPSSTLFIMARGTAAMNSTLVANPYPPPKQQMPRVTLCELCDREILTKDFHGHKVSKAHRAAEEKYRQEVEKAKNSTGSGDDSGFHDNTESGGNDTWGSSDATNTGNDGFSTKTSNYKNNNGGDDPTCYGCGMTGHQKRDCPQGSGGQACFNCGEVGHRKMECNAPRKPMGGGGGGSNRLCFNCNKPGHNKAECTEPRTGGGGGGGGRACHNCGGEGHLSRECDKPRVIKCRNCDGEGHPARECDKPRDWGRVQCRNCNNYGHGEKRCPEPAAPPAQDAWGNTGESTDVVSSGNWADDTTAAAATETVSTNW</sequence>
<feature type="region of interest" description="Disordered" evidence="6">
    <location>
        <begin position="87"/>
        <end position="152"/>
    </location>
</feature>
<evidence type="ECO:0000313" key="8">
    <source>
        <dbReference type="EMBL" id="RMZ67511.1"/>
    </source>
</evidence>
<feature type="domain" description="CCHC-type" evidence="7">
    <location>
        <begin position="162"/>
        <end position="177"/>
    </location>
</feature>
<dbReference type="SMART" id="SM00343">
    <property type="entry name" value="ZnF_C2HC"/>
    <property type="match status" value="6"/>
</dbReference>
<proteinExistence type="predicted"/>
<keyword evidence="9" id="KW-1185">Reference proteome</keyword>
<organism evidence="8 9">
    <name type="scientific">Pyrenophora seminiperda CCB06</name>
    <dbReference type="NCBI Taxonomy" id="1302712"/>
    <lineage>
        <taxon>Eukaryota</taxon>
        <taxon>Fungi</taxon>
        <taxon>Dikarya</taxon>
        <taxon>Ascomycota</taxon>
        <taxon>Pezizomycotina</taxon>
        <taxon>Dothideomycetes</taxon>
        <taxon>Pleosporomycetidae</taxon>
        <taxon>Pleosporales</taxon>
        <taxon>Pleosporineae</taxon>
        <taxon>Pleosporaceae</taxon>
        <taxon>Pyrenophora</taxon>
    </lineage>
</organism>
<evidence type="ECO:0000256" key="4">
    <source>
        <dbReference type="ARBA" id="ARBA00022833"/>
    </source>
</evidence>
<evidence type="ECO:0000313" key="9">
    <source>
        <dbReference type="Proteomes" id="UP000265663"/>
    </source>
</evidence>
<dbReference type="GO" id="GO:0008270">
    <property type="term" value="F:zinc ion binding"/>
    <property type="evidence" value="ECO:0007669"/>
    <property type="project" value="UniProtKB-KW"/>
</dbReference>
<dbReference type="GO" id="GO:0003676">
    <property type="term" value="F:nucleic acid binding"/>
    <property type="evidence" value="ECO:0007669"/>
    <property type="project" value="InterPro"/>
</dbReference>
<protein>
    <submittedName>
        <fullName evidence="8">Zinc knuckle</fullName>
    </submittedName>
</protein>
<dbReference type="SUPFAM" id="SSF57756">
    <property type="entry name" value="Retrovirus zinc finger-like domains"/>
    <property type="match status" value="3"/>
</dbReference>
<feature type="domain" description="CCHC-type" evidence="7">
    <location>
        <begin position="244"/>
        <end position="259"/>
    </location>
</feature>
<evidence type="ECO:0000256" key="1">
    <source>
        <dbReference type="ARBA" id="ARBA00022723"/>
    </source>
</evidence>
<feature type="region of interest" description="Disordered" evidence="6">
    <location>
        <begin position="303"/>
        <end position="346"/>
    </location>
</feature>
<gene>
    <name evidence="8" type="ORF">GMOD_00001444</name>
</gene>
<feature type="compositionally biased region" description="Polar residues" evidence="6">
    <location>
        <begin position="124"/>
        <end position="152"/>
    </location>
</feature>
<feature type="domain" description="CCHC-type" evidence="7">
    <location>
        <begin position="184"/>
        <end position="197"/>
    </location>
</feature>
<reference evidence="8 9" key="1">
    <citation type="journal article" date="2014" name="PLoS ONE">
        <title>De novo Genome Assembly of the Fungal Plant Pathogen Pyrenophora semeniperda.</title>
        <authorList>
            <person name="Soliai M.M."/>
            <person name="Meyer S.E."/>
            <person name="Udall J.A."/>
            <person name="Elzinga D.E."/>
            <person name="Hermansen R.A."/>
            <person name="Bodily P.M."/>
            <person name="Hart A.A."/>
            <person name="Coleman C.E."/>
        </authorList>
    </citation>
    <scope>NUCLEOTIDE SEQUENCE [LARGE SCALE GENOMIC DNA]</scope>
    <source>
        <strain evidence="8 9">CCB06</strain>
        <tissue evidence="8">Mycelium</tissue>
    </source>
</reference>
<dbReference type="Gene3D" id="4.10.60.10">
    <property type="entry name" value="Zinc finger, CCHC-type"/>
    <property type="match status" value="3"/>
</dbReference>
<evidence type="ECO:0000256" key="3">
    <source>
        <dbReference type="ARBA" id="ARBA00022771"/>
    </source>
</evidence>
<evidence type="ECO:0000256" key="2">
    <source>
        <dbReference type="ARBA" id="ARBA00022737"/>
    </source>
</evidence>
<dbReference type="Pfam" id="PF00098">
    <property type="entry name" value="zf-CCHC"/>
    <property type="match status" value="5"/>
</dbReference>
<dbReference type="PANTHER" id="PTHR47103">
    <property type="entry name" value="DNA-BINDING PROTEIN"/>
    <property type="match status" value="1"/>
</dbReference>
<feature type="compositionally biased region" description="Low complexity" evidence="6">
    <location>
        <begin position="330"/>
        <end position="339"/>
    </location>
</feature>
<evidence type="ECO:0000256" key="5">
    <source>
        <dbReference type="PROSITE-ProRule" id="PRU00047"/>
    </source>
</evidence>
<name>A0A3M7LZ81_9PLEO</name>
<feature type="compositionally biased region" description="Polar residues" evidence="6">
    <location>
        <begin position="317"/>
        <end position="328"/>
    </location>
</feature>
<dbReference type="PROSITE" id="PS50158">
    <property type="entry name" value="ZF_CCHC"/>
    <property type="match status" value="5"/>
</dbReference>
<feature type="domain" description="CCHC-type" evidence="7">
    <location>
        <begin position="215"/>
        <end position="230"/>
    </location>
</feature>
<feature type="domain" description="CCHC-type" evidence="7">
    <location>
        <begin position="264"/>
        <end position="280"/>
    </location>
</feature>
<keyword evidence="1" id="KW-0479">Metal-binding</keyword>
<dbReference type="EMBL" id="KE747810">
    <property type="protein sequence ID" value="RMZ67511.1"/>
    <property type="molecule type" value="Genomic_DNA"/>
</dbReference>
<dbReference type="Proteomes" id="UP000265663">
    <property type="component" value="Unassembled WGS sequence"/>
</dbReference>
<dbReference type="AlphaFoldDB" id="A0A3M7LZ81"/>
<dbReference type="PANTHER" id="PTHR47103:SF8">
    <property type="entry name" value="DNA-BINDING PROTEIN"/>
    <property type="match status" value="1"/>
</dbReference>
<keyword evidence="3 5" id="KW-0863">Zinc-finger</keyword>
<accession>A0A3M7LZ81</accession>
<keyword evidence="4" id="KW-0862">Zinc</keyword>
<keyword evidence="2" id="KW-0677">Repeat</keyword>
<dbReference type="OrthoDB" id="8026949at2759"/>